<sequence>MAFSFGNTGASTPAFGTPSTPFGFGAGTPATAAASTPAFSFGNAPAFGASSPSPFGASSTPAFGASSASLFGASSTPAFGFGSAPAFGASSTPGFSFNAAPTQAQTASAFGGGLFGGASTAVTPFGGGPNAQQAQQAATSLLTTDGRPLGHNTKWDDISPAAQNQLLELEKFIVRLREDCAVLDADERLSNPAAAKQRLPETSAALEQDIAALASRIKANESASDAVRDHVIHLLRSTESTLHAFQRSHAWREAAKLPPGQPLPPALVEQLGLGVVLPSPFLAASIESYADQVESLRRALGALQSVLPDEGEAAAAGAAFAGPEGIEGALRNLQDCLLASAARLQALADGVTERKAACLAAARRAGDYGDPFERAAAREREGERAAEARAAAAFSGAHSPGGEAGAGQGALLPASNAGGAQGGPSLFGGAAPGGSPAQGLFGPAGGLFGAGAPTASGNPRKTRVGRR</sequence>
<accession>A0A1D1ZP73</accession>
<keyword evidence="4" id="KW-0653">Protein transport</keyword>
<evidence type="ECO:0000256" key="5">
    <source>
        <dbReference type="ARBA" id="ARBA00023010"/>
    </source>
</evidence>
<dbReference type="GO" id="GO:0008139">
    <property type="term" value="F:nuclear localization sequence binding"/>
    <property type="evidence" value="ECO:0007669"/>
    <property type="project" value="InterPro"/>
</dbReference>
<protein>
    <recommendedName>
        <fullName evidence="10">Nucleoporin Nup54 alpha-helical domain-containing protein</fullName>
    </recommendedName>
</protein>
<feature type="compositionally biased region" description="Basic and acidic residues" evidence="8">
    <location>
        <begin position="376"/>
        <end position="387"/>
    </location>
</feature>
<evidence type="ECO:0000256" key="3">
    <source>
        <dbReference type="ARBA" id="ARBA00022816"/>
    </source>
</evidence>
<evidence type="ECO:0000256" key="1">
    <source>
        <dbReference type="ARBA" id="ARBA00004567"/>
    </source>
</evidence>
<dbReference type="Gene3D" id="6.10.140.1350">
    <property type="match status" value="1"/>
</dbReference>
<dbReference type="InterPro" id="IPR024882">
    <property type="entry name" value="NUP58/p45/49"/>
</dbReference>
<evidence type="ECO:0000256" key="2">
    <source>
        <dbReference type="ARBA" id="ARBA00022448"/>
    </source>
</evidence>
<evidence type="ECO:0008006" key="10">
    <source>
        <dbReference type="Google" id="ProtNLM"/>
    </source>
</evidence>
<gene>
    <name evidence="9" type="ORF">g.7222</name>
</gene>
<organism evidence="9">
    <name type="scientific">Auxenochlorella protothecoides</name>
    <name type="common">Green microalga</name>
    <name type="synonym">Chlorella protothecoides</name>
    <dbReference type="NCBI Taxonomy" id="3075"/>
    <lineage>
        <taxon>Eukaryota</taxon>
        <taxon>Viridiplantae</taxon>
        <taxon>Chlorophyta</taxon>
        <taxon>core chlorophytes</taxon>
        <taxon>Trebouxiophyceae</taxon>
        <taxon>Chlorellales</taxon>
        <taxon>Chlorellaceae</taxon>
        <taxon>Auxenochlorella</taxon>
    </lineage>
</organism>
<feature type="compositionally biased region" description="Gly residues" evidence="8">
    <location>
        <begin position="419"/>
        <end position="432"/>
    </location>
</feature>
<evidence type="ECO:0000256" key="4">
    <source>
        <dbReference type="ARBA" id="ARBA00022927"/>
    </source>
</evidence>
<keyword evidence="5" id="KW-0811">Translocation</keyword>
<reference evidence="9" key="1">
    <citation type="submission" date="2015-08" db="EMBL/GenBank/DDBJ databases">
        <authorList>
            <person name="Babu N.S."/>
            <person name="Beckwith C.J."/>
            <person name="Beseler K.G."/>
            <person name="Brison A."/>
            <person name="Carone J.V."/>
            <person name="Caskin T.P."/>
            <person name="Diamond M."/>
            <person name="Durham M.E."/>
            <person name="Foxe J.M."/>
            <person name="Go M."/>
            <person name="Henderson B.A."/>
            <person name="Jones I.B."/>
            <person name="McGettigan J.A."/>
            <person name="Micheletti S.J."/>
            <person name="Nasrallah M.E."/>
            <person name="Ortiz D."/>
            <person name="Piller C.R."/>
            <person name="Privatt S.R."/>
            <person name="Schneider S.L."/>
            <person name="Sharp S."/>
            <person name="Smith T.C."/>
            <person name="Stanton J.D."/>
            <person name="Ullery H.E."/>
            <person name="Wilson R.J."/>
            <person name="Serrano M.G."/>
            <person name="Buck G."/>
            <person name="Lee V."/>
            <person name="Wang Y."/>
            <person name="Carvalho R."/>
            <person name="Voegtly L."/>
            <person name="Shi R."/>
            <person name="Duckworth R."/>
            <person name="Johnson A."/>
            <person name="Loviza R."/>
            <person name="Walstead R."/>
            <person name="Shah Z."/>
            <person name="Kiflezghi M."/>
            <person name="Wade K."/>
            <person name="Ball S.L."/>
            <person name="Bradley K.W."/>
            <person name="Asai D.J."/>
            <person name="Bowman C.A."/>
            <person name="Russell D.A."/>
            <person name="Pope W.H."/>
            <person name="Jacobs-Sera D."/>
            <person name="Hendrix R.W."/>
            <person name="Hatfull G.F."/>
        </authorList>
    </citation>
    <scope>NUCLEOTIDE SEQUENCE</scope>
</reference>
<dbReference type="EMBL" id="GDKF01010025">
    <property type="protein sequence ID" value="JAT68597.1"/>
    <property type="molecule type" value="Transcribed_RNA"/>
</dbReference>
<evidence type="ECO:0000256" key="7">
    <source>
        <dbReference type="ARBA" id="ARBA00023242"/>
    </source>
</evidence>
<keyword evidence="6" id="KW-0906">Nuclear pore complex</keyword>
<dbReference type="GO" id="GO:0005643">
    <property type="term" value="C:nuclear pore"/>
    <property type="evidence" value="ECO:0007669"/>
    <property type="project" value="UniProtKB-SubCell"/>
</dbReference>
<evidence type="ECO:0000256" key="6">
    <source>
        <dbReference type="ARBA" id="ARBA00023132"/>
    </source>
</evidence>
<dbReference type="PANTHER" id="PTHR13437:SF2">
    <property type="entry name" value="NUCLEOPORIN P58_P45"/>
    <property type="match status" value="1"/>
</dbReference>
<keyword evidence="7" id="KW-0539">Nucleus</keyword>
<keyword evidence="2" id="KW-0813">Transport</keyword>
<evidence type="ECO:0000256" key="8">
    <source>
        <dbReference type="SAM" id="MobiDB-lite"/>
    </source>
</evidence>
<feature type="region of interest" description="Disordered" evidence="8">
    <location>
        <begin position="376"/>
        <end position="467"/>
    </location>
</feature>
<proteinExistence type="predicted"/>
<keyword evidence="3" id="KW-0509">mRNA transport</keyword>
<dbReference type="PANTHER" id="PTHR13437">
    <property type="entry name" value="NUCLEOPORIN P58/P45 NUCLEOPORIN-LIKE PROTEIN 1"/>
    <property type="match status" value="1"/>
</dbReference>
<comment type="subcellular location">
    <subcellularLocation>
        <location evidence="1">Nucleus</location>
        <location evidence="1">Nuclear pore complex</location>
    </subcellularLocation>
</comment>
<dbReference type="GO" id="GO:0015031">
    <property type="term" value="P:protein transport"/>
    <property type="evidence" value="ECO:0007669"/>
    <property type="project" value="UniProtKB-KW"/>
</dbReference>
<name>A0A1D1ZP73_AUXPR</name>
<dbReference type="GO" id="GO:0017056">
    <property type="term" value="F:structural constituent of nuclear pore"/>
    <property type="evidence" value="ECO:0007669"/>
    <property type="project" value="InterPro"/>
</dbReference>
<dbReference type="AlphaFoldDB" id="A0A1D1ZP73"/>
<dbReference type="GO" id="GO:0051028">
    <property type="term" value="P:mRNA transport"/>
    <property type="evidence" value="ECO:0007669"/>
    <property type="project" value="UniProtKB-KW"/>
</dbReference>
<evidence type="ECO:0000313" key="9">
    <source>
        <dbReference type="EMBL" id="JAT68597.1"/>
    </source>
</evidence>